<dbReference type="SUPFAM" id="SSF54523">
    <property type="entry name" value="Pili subunits"/>
    <property type="match status" value="1"/>
</dbReference>
<evidence type="ECO:0000313" key="11">
    <source>
        <dbReference type="EMBL" id="MFC5849174.1"/>
    </source>
</evidence>
<gene>
    <name evidence="11" type="ORF">ACFPQ6_12730</name>
</gene>
<keyword evidence="4 10" id="KW-0812">Transmembrane</keyword>
<dbReference type="RefSeq" id="WP_380049990.1">
    <property type="nucleotide sequence ID" value="NZ_JBHSOH010000015.1"/>
</dbReference>
<evidence type="ECO:0000256" key="10">
    <source>
        <dbReference type="SAM" id="Phobius"/>
    </source>
</evidence>
<evidence type="ECO:0000256" key="3">
    <source>
        <dbReference type="ARBA" id="ARBA00022481"/>
    </source>
</evidence>
<keyword evidence="7 10" id="KW-0472">Membrane</keyword>
<keyword evidence="12" id="KW-1185">Reference proteome</keyword>
<dbReference type="InterPro" id="IPR045584">
    <property type="entry name" value="Pilin-like"/>
</dbReference>
<keyword evidence="5" id="KW-0574">Periplasm</keyword>
<dbReference type="NCBIfam" id="TIGR02532">
    <property type="entry name" value="IV_pilin_GFxxxE"/>
    <property type="match status" value="1"/>
</dbReference>
<keyword evidence="8" id="KW-0998">Cell outer membrane</keyword>
<evidence type="ECO:0000313" key="12">
    <source>
        <dbReference type="Proteomes" id="UP001595979"/>
    </source>
</evidence>
<evidence type="ECO:0000256" key="5">
    <source>
        <dbReference type="ARBA" id="ARBA00022764"/>
    </source>
</evidence>
<accession>A0ABW1DMV2</accession>
<evidence type="ECO:0000256" key="2">
    <source>
        <dbReference type="ARBA" id="ARBA00004418"/>
    </source>
</evidence>
<reference evidence="12" key="1">
    <citation type="journal article" date="2019" name="Int. J. Syst. Evol. Microbiol.">
        <title>The Global Catalogue of Microorganisms (GCM) 10K type strain sequencing project: providing services to taxonomists for standard genome sequencing and annotation.</title>
        <authorList>
            <consortium name="The Broad Institute Genomics Platform"/>
            <consortium name="The Broad Institute Genome Sequencing Center for Infectious Disease"/>
            <person name="Wu L."/>
            <person name="Ma J."/>
        </authorList>
    </citation>
    <scope>NUCLEOTIDE SEQUENCE [LARGE SCALE GENOMIC DNA]</scope>
    <source>
        <strain evidence="12">CGMCC 1.15053</strain>
    </source>
</reference>
<comment type="subcellular location">
    <subcellularLocation>
        <location evidence="1">Cell outer membrane</location>
        <topology evidence="1">Single-pass membrane protein</topology>
    </subcellularLocation>
    <subcellularLocation>
        <location evidence="2">Periplasm</location>
    </subcellularLocation>
</comment>
<dbReference type="InterPro" id="IPR012902">
    <property type="entry name" value="N_methyl_site"/>
</dbReference>
<dbReference type="Pfam" id="PF07963">
    <property type="entry name" value="N_methyl"/>
    <property type="match status" value="1"/>
</dbReference>
<keyword evidence="6 10" id="KW-1133">Transmembrane helix</keyword>
<proteinExistence type="predicted"/>
<evidence type="ECO:0000256" key="1">
    <source>
        <dbReference type="ARBA" id="ARBA00004203"/>
    </source>
</evidence>
<evidence type="ECO:0000256" key="4">
    <source>
        <dbReference type="ARBA" id="ARBA00022692"/>
    </source>
</evidence>
<evidence type="ECO:0000256" key="7">
    <source>
        <dbReference type="ARBA" id="ARBA00023136"/>
    </source>
</evidence>
<dbReference type="EMBL" id="JBHSOH010000015">
    <property type="protein sequence ID" value="MFC5849174.1"/>
    <property type="molecule type" value="Genomic_DNA"/>
</dbReference>
<evidence type="ECO:0000256" key="8">
    <source>
        <dbReference type="ARBA" id="ARBA00023237"/>
    </source>
</evidence>
<organism evidence="11 12">
    <name type="scientific">Deinococcus petrolearius</name>
    <dbReference type="NCBI Taxonomy" id="1751295"/>
    <lineage>
        <taxon>Bacteria</taxon>
        <taxon>Thermotogati</taxon>
        <taxon>Deinococcota</taxon>
        <taxon>Deinococci</taxon>
        <taxon>Deinococcales</taxon>
        <taxon>Deinococcaceae</taxon>
        <taxon>Deinococcus</taxon>
    </lineage>
</organism>
<feature type="region of interest" description="Disordered" evidence="9">
    <location>
        <begin position="1"/>
        <end position="21"/>
    </location>
</feature>
<dbReference type="PROSITE" id="PS00409">
    <property type="entry name" value="PROKAR_NTER_METHYL"/>
    <property type="match status" value="1"/>
</dbReference>
<feature type="transmembrane region" description="Helical" evidence="10">
    <location>
        <begin position="39"/>
        <end position="57"/>
    </location>
</feature>
<evidence type="ECO:0000256" key="9">
    <source>
        <dbReference type="SAM" id="MobiDB-lite"/>
    </source>
</evidence>
<dbReference type="Proteomes" id="UP001595979">
    <property type="component" value="Unassembled WGS sequence"/>
</dbReference>
<comment type="caution">
    <text evidence="11">The sequence shown here is derived from an EMBL/GenBank/DDBJ whole genome shotgun (WGS) entry which is preliminary data.</text>
</comment>
<dbReference type="PRINTS" id="PR00885">
    <property type="entry name" value="BCTERIALGSPH"/>
</dbReference>
<name>A0ABW1DMV2_9DEIO</name>
<dbReference type="Gene3D" id="3.30.700.10">
    <property type="entry name" value="Glycoprotein, Type 4 Pilin"/>
    <property type="match status" value="1"/>
</dbReference>
<sequence>MKDCMTQNSRLHQGDDTSANQNVTHHEGMREEGFTLVEILIVIAIIGVLAAVLVGNFSGSLRAGNRTAAKAHGYQVSLAIGQWLSQSPVRTVSSLTGLNCTQGYALTSNGPQANSALASGQLGWKAPSGSMTCSIAQGANARIALVTTKVVGDSKTFVNGEAQP</sequence>
<keyword evidence="3" id="KW-0488">Methylation</keyword>
<evidence type="ECO:0000256" key="6">
    <source>
        <dbReference type="ARBA" id="ARBA00022989"/>
    </source>
</evidence>
<protein>
    <submittedName>
        <fullName evidence="11">Type II secretion system protein</fullName>
    </submittedName>
</protein>
<dbReference type="InterPro" id="IPR002416">
    <property type="entry name" value="T2SS_protein-GspH"/>
</dbReference>